<feature type="compositionally biased region" description="Polar residues" evidence="1">
    <location>
        <begin position="1"/>
        <end position="17"/>
    </location>
</feature>
<feature type="compositionally biased region" description="Basic and acidic residues" evidence="1">
    <location>
        <begin position="60"/>
        <end position="75"/>
    </location>
</feature>
<dbReference type="EMBL" id="KN834843">
    <property type="protein sequence ID" value="KIK52394.1"/>
    <property type="molecule type" value="Genomic_DNA"/>
</dbReference>
<keyword evidence="3" id="KW-1185">Reference proteome</keyword>
<sequence>MTSKSAGATDPTSSSQDPGKYAPPSFEPWPKEDTVVNPNLFPPAAPYYSTTHMATGSRGPDFKDDQHEIATEKKSNPSRRPKPRPLTKNT</sequence>
<dbReference type="AlphaFoldDB" id="A0A0D0BRY8"/>
<protein>
    <submittedName>
        <fullName evidence="2">Uncharacterized protein</fullName>
    </submittedName>
</protein>
<name>A0A0D0BRY8_9AGAR</name>
<feature type="region of interest" description="Disordered" evidence="1">
    <location>
        <begin position="1"/>
        <end position="90"/>
    </location>
</feature>
<evidence type="ECO:0000313" key="2">
    <source>
        <dbReference type="EMBL" id="KIK52394.1"/>
    </source>
</evidence>
<dbReference type="HOGENOM" id="CLU_2441094_0_0_1"/>
<feature type="compositionally biased region" description="Basic residues" evidence="1">
    <location>
        <begin position="76"/>
        <end position="90"/>
    </location>
</feature>
<dbReference type="Proteomes" id="UP000053593">
    <property type="component" value="Unassembled WGS sequence"/>
</dbReference>
<evidence type="ECO:0000313" key="3">
    <source>
        <dbReference type="Proteomes" id="UP000053593"/>
    </source>
</evidence>
<proteinExistence type="predicted"/>
<organism evidence="2 3">
    <name type="scientific">Collybiopsis luxurians FD-317 M1</name>
    <dbReference type="NCBI Taxonomy" id="944289"/>
    <lineage>
        <taxon>Eukaryota</taxon>
        <taxon>Fungi</taxon>
        <taxon>Dikarya</taxon>
        <taxon>Basidiomycota</taxon>
        <taxon>Agaricomycotina</taxon>
        <taxon>Agaricomycetes</taxon>
        <taxon>Agaricomycetidae</taxon>
        <taxon>Agaricales</taxon>
        <taxon>Marasmiineae</taxon>
        <taxon>Omphalotaceae</taxon>
        <taxon>Collybiopsis</taxon>
        <taxon>Collybiopsis luxurians</taxon>
    </lineage>
</organism>
<evidence type="ECO:0000256" key="1">
    <source>
        <dbReference type="SAM" id="MobiDB-lite"/>
    </source>
</evidence>
<reference evidence="2 3" key="1">
    <citation type="submission" date="2014-04" db="EMBL/GenBank/DDBJ databases">
        <title>Evolutionary Origins and Diversification of the Mycorrhizal Mutualists.</title>
        <authorList>
            <consortium name="DOE Joint Genome Institute"/>
            <consortium name="Mycorrhizal Genomics Consortium"/>
            <person name="Kohler A."/>
            <person name="Kuo A."/>
            <person name="Nagy L.G."/>
            <person name="Floudas D."/>
            <person name="Copeland A."/>
            <person name="Barry K.W."/>
            <person name="Cichocki N."/>
            <person name="Veneault-Fourrey C."/>
            <person name="LaButti K."/>
            <person name="Lindquist E.A."/>
            <person name="Lipzen A."/>
            <person name="Lundell T."/>
            <person name="Morin E."/>
            <person name="Murat C."/>
            <person name="Riley R."/>
            <person name="Ohm R."/>
            <person name="Sun H."/>
            <person name="Tunlid A."/>
            <person name="Henrissat B."/>
            <person name="Grigoriev I.V."/>
            <person name="Hibbett D.S."/>
            <person name="Martin F."/>
        </authorList>
    </citation>
    <scope>NUCLEOTIDE SEQUENCE [LARGE SCALE GENOMIC DNA]</scope>
    <source>
        <strain evidence="2 3">FD-317 M1</strain>
    </source>
</reference>
<accession>A0A0D0BRY8</accession>
<gene>
    <name evidence="2" type="ORF">GYMLUDRAFT_251224</name>
</gene>